<feature type="compositionally biased region" description="Basic residues" evidence="1">
    <location>
        <begin position="31"/>
        <end position="51"/>
    </location>
</feature>
<dbReference type="RefSeq" id="WP_242872408.1">
    <property type="nucleotide sequence ID" value="NZ_FNGW01000004.1"/>
</dbReference>
<organism evidence="2 3">
    <name type="scientific">Romboutsia lituseburensis DSM 797</name>
    <dbReference type="NCBI Taxonomy" id="1121325"/>
    <lineage>
        <taxon>Bacteria</taxon>
        <taxon>Bacillati</taxon>
        <taxon>Bacillota</taxon>
        <taxon>Clostridia</taxon>
        <taxon>Peptostreptococcales</taxon>
        <taxon>Peptostreptococcaceae</taxon>
        <taxon>Romboutsia</taxon>
    </lineage>
</organism>
<evidence type="ECO:0000313" key="2">
    <source>
        <dbReference type="EMBL" id="SDL88853.1"/>
    </source>
</evidence>
<keyword evidence="3" id="KW-1185">Reference proteome</keyword>
<reference evidence="2 3" key="1">
    <citation type="submission" date="2016-10" db="EMBL/GenBank/DDBJ databases">
        <authorList>
            <person name="de Groot N.N."/>
        </authorList>
    </citation>
    <scope>NUCLEOTIDE SEQUENCE [LARGE SCALE GENOMIC DNA]</scope>
    <source>
        <strain evidence="2 3">DSM 797</strain>
    </source>
</reference>
<feature type="compositionally biased region" description="Acidic residues" evidence="1">
    <location>
        <begin position="235"/>
        <end position="277"/>
    </location>
</feature>
<dbReference type="EMBL" id="FNGW01000004">
    <property type="protein sequence ID" value="SDL88853.1"/>
    <property type="molecule type" value="Genomic_DNA"/>
</dbReference>
<proteinExistence type="predicted"/>
<gene>
    <name evidence="2" type="ORF">SAMN04515677_10448</name>
</gene>
<protein>
    <submittedName>
        <fullName evidence="2">Uncharacterized protein</fullName>
    </submittedName>
</protein>
<evidence type="ECO:0000256" key="1">
    <source>
        <dbReference type="SAM" id="MobiDB-lite"/>
    </source>
</evidence>
<dbReference type="Proteomes" id="UP000199068">
    <property type="component" value="Unassembled WGS sequence"/>
</dbReference>
<name>A0A1G9NRC3_9FIRM</name>
<accession>A0A1G9NRC3</accession>
<evidence type="ECO:0000313" key="3">
    <source>
        <dbReference type="Proteomes" id="UP000199068"/>
    </source>
</evidence>
<feature type="region of interest" description="Disordered" evidence="1">
    <location>
        <begin position="29"/>
        <end position="74"/>
    </location>
</feature>
<feature type="region of interest" description="Disordered" evidence="1">
    <location>
        <begin position="232"/>
        <end position="284"/>
    </location>
</feature>
<dbReference type="AlphaFoldDB" id="A0A1G9NRC3"/>
<sequence length="284" mass="33367">MNNILLILGMIALSNGNISLSDLPLFDNKNKSKAKKVSPKPKRNLQQKKPKPKIDANEKPKVKKKVKKKRETKRSDNMLGFNINDINKGMKLMELSDEDLERGMEIITRTKKYMSRDEKKILVKVESLLDLVRGIKKLSSIDDIEEEETNFFRSMEEEDKKNMMIKEILEVFPEKRKESIEKAIDMKKKIDLFAELFLPDDFGEGGFSISSLANINNLGSMNNLKLLGSLLRTEDDSEEDEYEEYDYEDDEEYEEYEDEEYNDFEDEYDYEDDENTDYIEKHDD</sequence>
<feature type="compositionally biased region" description="Basic residues" evidence="1">
    <location>
        <begin position="61"/>
        <end position="72"/>
    </location>
</feature>